<dbReference type="PANTHER" id="PTHR12905:SF0">
    <property type="entry name" value="CALCINEURIN-LIKE PHOSPHOESTERASE DOMAIN-CONTAINING PROTEIN"/>
    <property type="match status" value="1"/>
</dbReference>
<dbReference type="OrthoDB" id="630188at2759"/>
<feature type="domain" description="Calcineurin-like phosphoesterase" evidence="2">
    <location>
        <begin position="18"/>
        <end position="230"/>
    </location>
</feature>
<evidence type="ECO:0000256" key="1">
    <source>
        <dbReference type="SAM" id="MobiDB-lite"/>
    </source>
</evidence>
<accession>A0A9P6AIK9</accession>
<evidence type="ECO:0000259" key="2">
    <source>
        <dbReference type="Pfam" id="PF00149"/>
    </source>
</evidence>
<organism evidence="3 4">
    <name type="scientific">Hydnum rufescens UP504</name>
    <dbReference type="NCBI Taxonomy" id="1448309"/>
    <lineage>
        <taxon>Eukaryota</taxon>
        <taxon>Fungi</taxon>
        <taxon>Dikarya</taxon>
        <taxon>Basidiomycota</taxon>
        <taxon>Agaricomycotina</taxon>
        <taxon>Agaricomycetes</taxon>
        <taxon>Cantharellales</taxon>
        <taxon>Hydnaceae</taxon>
        <taxon>Hydnum</taxon>
    </lineage>
</organism>
<dbReference type="Gene3D" id="3.60.21.10">
    <property type="match status" value="1"/>
</dbReference>
<comment type="caution">
    <text evidence="3">The sequence shown here is derived from an EMBL/GenBank/DDBJ whole genome shotgun (WGS) entry which is preliminary data.</text>
</comment>
<dbReference type="CDD" id="cd07379">
    <property type="entry name" value="MPP_239FB"/>
    <property type="match status" value="1"/>
</dbReference>
<dbReference type="Pfam" id="PF00149">
    <property type="entry name" value="Metallophos"/>
    <property type="match status" value="1"/>
</dbReference>
<dbReference type="GO" id="GO:0016787">
    <property type="term" value="F:hydrolase activity"/>
    <property type="evidence" value="ECO:0007669"/>
    <property type="project" value="InterPro"/>
</dbReference>
<dbReference type="InterPro" id="IPR051693">
    <property type="entry name" value="UPF0046_metallophosphoest"/>
</dbReference>
<feature type="region of interest" description="Disordered" evidence="1">
    <location>
        <begin position="300"/>
        <end position="321"/>
    </location>
</feature>
<dbReference type="AlphaFoldDB" id="A0A9P6AIK9"/>
<dbReference type="SUPFAM" id="SSF56300">
    <property type="entry name" value="Metallo-dependent phosphatases"/>
    <property type="match status" value="1"/>
</dbReference>
<dbReference type="PANTHER" id="PTHR12905">
    <property type="entry name" value="METALLOPHOSPHOESTERASE"/>
    <property type="match status" value="1"/>
</dbReference>
<gene>
    <name evidence="3" type="ORF">BS47DRAFT_1321799</name>
</gene>
<feature type="compositionally biased region" description="Pro residues" evidence="1">
    <location>
        <begin position="300"/>
        <end position="309"/>
    </location>
</feature>
<proteinExistence type="predicted"/>
<name>A0A9P6AIK9_9AGAM</name>
<evidence type="ECO:0000313" key="4">
    <source>
        <dbReference type="Proteomes" id="UP000886523"/>
    </source>
</evidence>
<dbReference type="EMBL" id="MU129109">
    <property type="protein sequence ID" value="KAF9506494.1"/>
    <property type="molecule type" value="Genomic_DNA"/>
</dbReference>
<reference evidence="3" key="1">
    <citation type="journal article" date="2020" name="Nat. Commun.">
        <title>Large-scale genome sequencing of mycorrhizal fungi provides insights into the early evolution of symbiotic traits.</title>
        <authorList>
            <person name="Miyauchi S."/>
            <person name="Kiss E."/>
            <person name="Kuo A."/>
            <person name="Drula E."/>
            <person name="Kohler A."/>
            <person name="Sanchez-Garcia M."/>
            <person name="Morin E."/>
            <person name="Andreopoulos B."/>
            <person name="Barry K.W."/>
            <person name="Bonito G."/>
            <person name="Buee M."/>
            <person name="Carver A."/>
            <person name="Chen C."/>
            <person name="Cichocki N."/>
            <person name="Clum A."/>
            <person name="Culley D."/>
            <person name="Crous P.W."/>
            <person name="Fauchery L."/>
            <person name="Girlanda M."/>
            <person name="Hayes R.D."/>
            <person name="Keri Z."/>
            <person name="LaButti K."/>
            <person name="Lipzen A."/>
            <person name="Lombard V."/>
            <person name="Magnuson J."/>
            <person name="Maillard F."/>
            <person name="Murat C."/>
            <person name="Nolan M."/>
            <person name="Ohm R.A."/>
            <person name="Pangilinan J."/>
            <person name="Pereira M.F."/>
            <person name="Perotto S."/>
            <person name="Peter M."/>
            <person name="Pfister S."/>
            <person name="Riley R."/>
            <person name="Sitrit Y."/>
            <person name="Stielow J.B."/>
            <person name="Szollosi G."/>
            <person name="Zifcakova L."/>
            <person name="Stursova M."/>
            <person name="Spatafora J.W."/>
            <person name="Tedersoo L."/>
            <person name="Vaario L.M."/>
            <person name="Yamada A."/>
            <person name="Yan M."/>
            <person name="Wang P."/>
            <person name="Xu J."/>
            <person name="Bruns T."/>
            <person name="Baldrian P."/>
            <person name="Vilgalys R."/>
            <person name="Dunand C."/>
            <person name="Henrissat B."/>
            <person name="Grigoriev I.V."/>
            <person name="Hibbett D."/>
            <person name="Nagy L.G."/>
            <person name="Martin F.M."/>
        </authorList>
    </citation>
    <scope>NUCLEOTIDE SEQUENCE</scope>
    <source>
        <strain evidence="3">UP504</strain>
    </source>
</reference>
<protein>
    <recommendedName>
        <fullName evidence="2">Calcineurin-like phosphoesterase domain-containing protein</fullName>
    </recommendedName>
</protein>
<dbReference type="InterPro" id="IPR029052">
    <property type="entry name" value="Metallo-depent_PP-like"/>
</dbReference>
<sequence length="321" mass="35546">MKNLPQRPVQREGEHWTRFVCISDTHSEDFVVPEGDILLHAGDLTSFGRVVELQTTMSWLCQLPHPVKIIIAGNHDFTLDMDWYESNYGGFHRKRENPLAARDLVRGDLARGANLIYLEYQSAHVAPPGHHTDNEPVAEGEEKNPPKLWKFYGSPGSPEFGGWAFNYERGTVAEELHSSIPPETEVLLTHGPPHRILDTVHNGENAGCEELVSRLRAIRPRLHVFGHIHEAHGAYIHTWNDQTDGPLDADACGARETIFVNAANQPAGRLAQEALNDGHSPNFGGYNFQPVIVDLLDTVPPEPQVPPVPSLGDDTTGTVQA</sequence>
<dbReference type="InterPro" id="IPR004843">
    <property type="entry name" value="Calcineurin-like_PHP"/>
</dbReference>
<evidence type="ECO:0000313" key="3">
    <source>
        <dbReference type="EMBL" id="KAF9506494.1"/>
    </source>
</evidence>
<dbReference type="Proteomes" id="UP000886523">
    <property type="component" value="Unassembled WGS sequence"/>
</dbReference>
<keyword evidence="4" id="KW-1185">Reference proteome</keyword>